<feature type="chain" id="PRO_5045106361" description="Lipoprotein" evidence="2">
    <location>
        <begin position="25"/>
        <end position="237"/>
    </location>
</feature>
<feature type="compositionally biased region" description="Low complexity" evidence="1">
    <location>
        <begin position="29"/>
        <end position="45"/>
    </location>
</feature>
<gene>
    <name evidence="3" type="ORF">GYN08_18400</name>
</gene>
<evidence type="ECO:0000313" key="4">
    <source>
        <dbReference type="Proteomes" id="UP000800303"/>
    </source>
</evidence>
<keyword evidence="2" id="KW-0732">Signal</keyword>
<evidence type="ECO:0000256" key="2">
    <source>
        <dbReference type="SAM" id="SignalP"/>
    </source>
</evidence>
<proteinExistence type="predicted"/>
<dbReference type="RefSeq" id="WP_166277345.1">
    <property type="nucleotide sequence ID" value="NZ_JAAFGS010000007.1"/>
</dbReference>
<evidence type="ECO:0000313" key="3">
    <source>
        <dbReference type="EMBL" id="NGZ77266.1"/>
    </source>
</evidence>
<evidence type="ECO:0008006" key="5">
    <source>
        <dbReference type="Google" id="ProtNLM"/>
    </source>
</evidence>
<reference evidence="3 4" key="1">
    <citation type="submission" date="2020-01" db="EMBL/GenBank/DDBJ databases">
        <title>Polyphasic characterisation and genomic insights into a novel alkali tolerant bacterium VR-M41.</title>
        <authorList>
            <person name="Vemuluri V.R."/>
        </authorList>
    </citation>
    <scope>NUCLEOTIDE SEQUENCE [LARGE SCALE GENOMIC DNA]</scope>
    <source>
        <strain evidence="3 4">VR-M41</strain>
    </source>
</reference>
<dbReference type="PROSITE" id="PS51257">
    <property type="entry name" value="PROKAR_LIPOPROTEIN"/>
    <property type="match status" value="1"/>
</dbReference>
<dbReference type="Proteomes" id="UP000800303">
    <property type="component" value="Unassembled WGS sequence"/>
</dbReference>
<sequence>MQKKSMILALSGVLTLSLGLGGCANPDSGGAPEAASETPAASGGQAKEEANKPAAPAQPAESAEPTEGAAGKTESLREEKIEVGHAVFLTADDAEEQSDAVVRVTATADRETVVEEDAGETIGSTITRAKVSKIYKDSDKQAIGGEIAVMEPYYAAKDDNNDPVQYYYEEYVPMREGKEYILFLVWDETHQAYWVNALEQGEHPLDSSEIRAASGQAGDGDEQYLALRKSVLEKYMN</sequence>
<accession>A0ABX0F8I6</accession>
<feature type="region of interest" description="Disordered" evidence="1">
    <location>
        <begin position="21"/>
        <end position="76"/>
    </location>
</feature>
<name>A0ABX0F8I6_9BACL</name>
<comment type="caution">
    <text evidence="3">The sequence shown here is derived from an EMBL/GenBank/DDBJ whole genome shotgun (WGS) entry which is preliminary data.</text>
</comment>
<dbReference type="EMBL" id="JAAFGS010000007">
    <property type="protein sequence ID" value="NGZ77266.1"/>
    <property type="molecule type" value="Genomic_DNA"/>
</dbReference>
<organism evidence="3 4">
    <name type="scientific">Saccharibacillus alkalitolerans</name>
    <dbReference type="NCBI Taxonomy" id="2705290"/>
    <lineage>
        <taxon>Bacteria</taxon>
        <taxon>Bacillati</taxon>
        <taxon>Bacillota</taxon>
        <taxon>Bacilli</taxon>
        <taxon>Bacillales</taxon>
        <taxon>Paenibacillaceae</taxon>
        <taxon>Saccharibacillus</taxon>
    </lineage>
</organism>
<evidence type="ECO:0000256" key="1">
    <source>
        <dbReference type="SAM" id="MobiDB-lite"/>
    </source>
</evidence>
<keyword evidence="4" id="KW-1185">Reference proteome</keyword>
<feature type="signal peptide" evidence="2">
    <location>
        <begin position="1"/>
        <end position="24"/>
    </location>
</feature>
<feature type="compositionally biased region" description="Low complexity" evidence="1">
    <location>
        <begin position="52"/>
        <end position="67"/>
    </location>
</feature>
<protein>
    <recommendedName>
        <fullName evidence="5">Lipoprotein</fullName>
    </recommendedName>
</protein>